<dbReference type="EMBL" id="JADIMY010000078">
    <property type="protein sequence ID" value="MBO8427664.1"/>
    <property type="molecule type" value="Genomic_DNA"/>
</dbReference>
<dbReference type="GO" id="GO:0003735">
    <property type="term" value="F:structural constituent of ribosome"/>
    <property type="evidence" value="ECO:0007669"/>
    <property type="project" value="InterPro"/>
</dbReference>
<evidence type="ECO:0000313" key="14">
    <source>
        <dbReference type="Proteomes" id="UP000823613"/>
    </source>
</evidence>
<gene>
    <name evidence="10 13" type="primary">rplX</name>
    <name evidence="13" type="ORF">IAC58_03830</name>
</gene>
<dbReference type="Pfam" id="PF00467">
    <property type="entry name" value="KOW"/>
    <property type="match status" value="1"/>
</dbReference>
<comment type="caution">
    <text evidence="13">The sequence shown here is derived from an EMBL/GenBank/DDBJ whole genome shotgun (WGS) entry which is preliminary data.</text>
</comment>
<keyword evidence="4 10" id="KW-0699">rRNA-binding</keyword>
<dbReference type="PANTHER" id="PTHR12903">
    <property type="entry name" value="MITOCHONDRIAL RIBOSOMAL PROTEIN L24"/>
    <property type="match status" value="1"/>
</dbReference>
<comment type="subunit">
    <text evidence="3 10">Part of the 50S ribosomal subunit.</text>
</comment>
<protein>
    <recommendedName>
        <fullName evidence="8 10">Large ribosomal subunit protein uL24</fullName>
    </recommendedName>
</protein>
<dbReference type="InterPro" id="IPR008991">
    <property type="entry name" value="Translation_prot_SH3-like_sf"/>
</dbReference>
<dbReference type="PROSITE" id="PS01108">
    <property type="entry name" value="RIBOSOMAL_L24"/>
    <property type="match status" value="1"/>
</dbReference>
<dbReference type="InterPro" id="IPR003256">
    <property type="entry name" value="Ribosomal_uL24"/>
</dbReference>
<evidence type="ECO:0000256" key="11">
    <source>
        <dbReference type="RuleBase" id="RU003477"/>
    </source>
</evidence>
<sequence>MKLKKGDKVVVIAGKDKGKVGVIQRAYPKLNKVVVEGVNIHKKHQKPTQQNPNGSIVEMYSPIDVSNVMYYDNKTKKGTRIGYKFDKDGNKVRYQKINDSIIK</sequence>
<dbReference type="InterPro" id="IPR005824">
    <property type="entry name" value="KOW"/>
</dbReference>
<dbReference type="InterPro" id="IPR014722">
    <property type="entry name" value="Rib_uL2_dom2"/>
</dbReference>
<evidence type="ECO:0000256" key="10">
    <source>
        <dbReference type="HAMAP-Rule" id="MF_01326"/>
    </source>
</evidence>
<dbReference type="Gene3D" id="2.30.30.30">
    <property type="match status" value="1"/>
</dbReference>
<comment type="similarity">
    <text evidence="2 10 11">Belongs to the universal ribosomal protein uL24 family.</text>
</comment>
<comment type="function">
    <text evidence="1 10">One of two assembly initiator proteins, it binds directly to the 5'-end of the 23S rRNA, where it nucleates assembly of the 50S subunit.</text>
</comment>
<keyword evidence="7 10" id="KW-0687">Ribonucleoprotein</keyword>
<reference evidence="13" key="2">
    <citation type="journal article" date="2021" name="PeerJ">
        <title>Extensive microbial diversity within the chicken gut microbiome revealed by metagenomics and culture.</title>
        <authorList>
            <person name="Gilroy R."/>
            <person name="Ravi A."/>
            <person name="Getino M."/>
            <person name="Pursley I."/>
            <person name="Horton D.L."/>
            <person name="Alikhan N.F."/>
            <person name="Baker D."/>
            <person name="Gharbi K."/>
            <person name="Hall N."/>
            <person name="Watson M."/>
            <person name="Adriaenssens E.M."/>
            <person name="Foster-Nyarko E."/>
            <person name="Jarju S."/>
            <person name="Secka A."/>
            <person name="Antonio M."/>
            <person name="Oren A."/>
            <person name="Chaudhuri R.R."/>
            <person name="La Ragione R."/>
            <person name="Hildebrand F."/>
            <person name="Pallen M.J."/>
        </authorList>
    </citation>
    <scope>NUCLEOTIDE SEQUENCE</scope>
    <source>
        <strain evidence="13">11159</strain>
    </source>
</reference>
<feature type="domain" description="KOW" evidence="12">
    <location>
        <begin position="2"/>
        <end position="29"/>
    </location>
</feature>
<evidence type="ECO:0000313" key="13">
    <source>
        <dbReference type="EMBL" id="MBO8427664.1"/>
    </source>
</evidence>
<evidence type="ECO:0000256" key="5">
    <source>
        <dbReference type="ARBA" id="ARBA00022884"/>
    </source>
</evidence>
<keyword evidence="5 10" id="KW-0694">RNA-binding</keyword>
<reference evidence="13" key="1">
    <citation type="submission" date="2020-10" db="EMBL/GenBank/DDBJ databases">
        <authorList>
            <person name="Gilroy R."/>
        </authorList>
    </citation>
    <scope>NUCLEOTIDE SEQUENCE</scope>
    <source>
        <strain evidence="13">11159</strain>
    </source>
</reference>
<evidence type="ECO:0000259" key="12">
    <source>
        <dbReference type="SMART" id="SM00739"/>
    </source>
</evidence>
<evidence type="ECO:0000256" key="8">
    <source>
        <dbReference type="ARBA" id="ARBA00035206"/>
    </source>
</evidence>
<organism evidence="13 14">
    <name type="scientific">Candidatus Onthovivens merdipullorum</name>
    <dbReference type="NCBI Taxonomy" id="2840889"/>
    <lineage>
        <taxon>Bacteria</taxon>
        <taxon>Bacillati</taxon>
        <taxon>Bacillota</taxon>
        <taxon>Bacilli</taxon>
        <taxon>Bacillales</taxon>
        <taxon>Candidatus Onthovivens</taxon>
    </lineage>
</organism>
<keyword evidence="6 10" id="KW-0689">Ribosomal protein</keyword>
<comment type="function">
    <text evidence="9 10">One of the proteins that surrounds the polypeptide exit tunnel on the outside of the subunit.</text>
</comment>
<evidence type="ECO:0000256" key="1">
    <source>
        <dbReference type="ARBA" id="ARBA00004072"/>
    </source>
</evidence>
<evidence type="ECO:0000256" key="6">
    <source>
        <dbReference type="ARBA" id="ARBA00022980"/>
    </source>
</evidence>
<dbReference type="NCBIfam" id="TIGR01079">
    <property type="entry name" value="rplX_bact"/>
    <property type="match status" value="1"/>
</dbReference>
<evidence type="ECO:0000256" key="2">
    <source>
        <dbReference type="ARBA" id="ARBA00010618"/>
    </source>
</evidence>
<dbReference type="SMART" id="SM00739">
    <property type="entry name" value="KOW"/>
    <property type="match status" value="1"/>
</dbReference>
<dbReference type="GO" id="GO:0019843">
    <property type="term" value="F:rRNA binding"/>
    <property type="evidence" value="ECO:0007669"/>
    <property type="project" value="UniProtKB-UniRule"/>
</dbReference>
<dbReference type="InterPro" id="IPR041988">
    <property type="entry name" value="Ribosomal_uL24_KOW"/>
</dbReference>
<dbReference type="FunFam" id="2.30.30.30:FF:000004">
    <property type="entry name" value="50S ribosomal protein L24"/>
    <property type="match status" value="1"/>
</dbReference>
<dbReference type="Proteomes" id="UP000823613">
    <property type="component" value="Unassembled WGS sequence"/>
</dbReference>
<dbReference type="InterPro" id="IPR057264">
    <property type="entry name" value="Ribosomal_uL24_C"/>
</dbReference>
<evidence type="ECO:0000256" key="7">
    <source>
        <dbReference type="ARBA" id="ARBA00023274"/>
    </source>
</evidence>
<accession>A0A9D9DMC6</accession>
<dbReference type="GO" id="GO:0006412">
    <property type="term" value="P:translation"/>
    <property type="evidence" value="ECO:0007669"/>
    <property type="project" value="UniProtKB-UniRule"/>
</dbReference>
<dbReference type="InterPro" id="IPR005825">
    <property type="entry name" value="Ribosomal_uL24_CS"/>
</dbReference>
<evidence type="ECO:0000256" key="3">
    <source>
        <dbReference type="ARBA" id="ARBA00011838"/>
    </source>
</evidence>
<dbReference type="SUPFAM" id="SSF50104">
    <property type="entry name" value="Translation proteins SH3-like domain"/>
    <property type="match status" value="1"/>
</dbReference>
<dbReference type="GO" id="GO:1990904">
    <property type="term" value="C:ribonucleoprotein complex"/>
    <property type="evidence" value="ECO:0007669"/>
    <property type="project" value="UniProtKB-KW"/>
</dbReference>
<dbReference type="GO" id="GO:0005840">
    <property type="term" value="C:ribosome"/>
    <property type="evidence" value="ECO:0007669"/>
    <property type="project" value="UniProtKB-KW"/>
</dbReference>
<evidence type="ECO:0000256" key="9">
    <source>
        <dbReference type="ARBA" id="ARBA00058688"/>
    </source>
</evidence>
<dbReference type="Pfam" id="PF17136">
    <property type="entry name" value="ribosomal_L24"/>
    <property type="match status" value="1"/>
</dbReference>
<dbReference type="HAMAP" id="MF_01326_B">
    <property type="entry name" value="Ribosomal_uL24_B"/>
    <property type="match status" value="1"/>
</dbReference>
<evidence type="ECO:0000256" key="4">
    <source>
        <dbReference type="ARBA" id="ARBA00022730"/>
    </source>
</evidence>
<dbReference type="CDD" id="cd06089">
    <property type="entry name" value="KOW_RPL26"/>
    <property type="match status" value="1"/>
</dbReference>
<proteinExistence type="inferred from homology"/>
<name>A0A9D9DMC6_9BACL</name>
<dbReference type="AlphaFoldDB" id="A0A9D9DMC6"/>